<evidence type="ECO:0000313" key="3">
    <source>
        <dbReference type="EMBL" id="SPD15710.1"/>
    </source>
</evidence>
<protein>
    <submittedName>
        <fullName evidence="3">Uncharacterized protein</fullName>
    </submittedName>
</protein>
<reference evidence="3" key="1">
    <citation type="submission" date="2018-02" db="EMBL/GenBank/DDBJ databases">
        <authorList>
            <person name="Cohen D.B."/>
            <person name="Kent A.D."/>
        </authorList>
    </citation>
    <scope>NUCLEOTIDE SEQUENCE</scope>
</reference>
<feature type="transmembrane region" description="Helical" evidence="2">
    <location>
        <begin position="210"/>
        <end position="232"/>
    </location>
</feature>
<accession>A0A2N9HVA7</accession>
<feature type="transmembrane region" description="Helical" evidence="2">
    <location>
        <begin position="238"/>
        <end position="258"/>
    </location>
</feature>
<organism evidence="3">
    <name type="scientific">Fagus sylvatica</name>
    <name type="common">Beechnut</name>
    <dbReference type="NCBI Taxonomy" id="28930"/>
    <lineage>
        <taxon>Eukaryota</taxon>
        <taxon>Viridiplantae</taxon>
        <taxon>Streptophyta</taxon>
        <taxon>Embryophyta</taxon>
        <taxon>Tracheophyta</taxon>
        <taxon>Spermatophyta</taxon>
        <taxon>Magnoliopsida</taxon>
        <taxon>eudicotyledons</taxon>
        <taxon>Gunneridae</taxon>
        <taxon>Pentapetalae</taxon>
        <taxon>rosids</taxon>
        <taxon>fabids</taxon>
        <taxon>Fagales</taxon>
        <taxon>Fagaceae</taxon>
        <taxon>Fagus</taxon>
    </lineage>
</organism>
<evidence type="ECO:0000256" key="1">
    <source>
        <dbReference type="SAM" id="MobiDB-lite"/>
    </source>
</evidence>
<sequence length="419" mass="46468">MVRTGKTSCAKVVRRRAVVGNFPAFWLIFVIFPASVNPAPDVGFGKTWYFRKDCDVYFPMAQILYQSKFRLRNSRLQNKGNRRDFLVGSLFFGVDSGQLGDAFDEPKEPASRGITVWESEEYHCFRKVMTVTTLENVGCHYFGRREGCHNLRKHEGYHCIGRREGYHVFGKVRGITSLGDVGVSRLWESVWYHCLGRHEGYHSLGKVRGYMALSGGCMACMALSGGCMYLTLLAFGGGAWFFLDGYMACMALCGFTWLGMALRFQCRILGSGLTPLQGPRIGTYAYMRPETLMGSGLTPLRCSRIGTYANTRLRNINGGVGSYTSAMLRNILSSLVGPSIIPEIVGPLVWTFESYLDDGGILLVFDLCCNFSDHGKIAPVWDALIERYICSSIASFSVSGLPSNSSASVSNVHGERMPI</sequence>
<keyword evidence="2" id="KW-0472">Membrane</keyword>
<keyword evidence="2" id="KW-1133">Transmembrane helix</keyword>
<feature type="compositionally biased region" description="Polar residues" evidence="1">
    <location>
        <begin position="399"/>
        <end position="411"/>
    </location>
</feature>
<proteinExistence type="predicted"/>
<name>A0A2N9HVA7_FAGSY</name>
<gene>
    <name evidence="3" type="ORF">FSB_LOCUS43592</name>
</gene>
<keyword evidence="2" id="KW-0812">Transmembrane</keyword>
<dbReference type="AlphaFoldDB" id="A0A2N9HVA7"/>
<evidence type="ECO:0000256" key="2">
    <source>
        <dbReference type="SAM" id="Phobius"/>
    </source>
</evidence>
<feature type="region of interest" description="Disordered" evidence="1">
    <location>
        <begin position="399"/>
        <end position="419"/>
    </location>
</feature>
<dbReference type="EMBL" id="OIVN01004143">
    <property type="protein sequence ID" value="SPD15710.1"/>
    <property type="molecule type" value="Genomic_DNA"/>
</dbReference>